<accession>A0A8H3UBN2</accession>
<dbReference type="InterPro" id="IPR013320">
    <property type="entry name" value="ConA-like_dom_sf"/>
</dbReference>
<sequence>MRSSFLTSICMMAATATSETLLYRNTFSNFSSISTWTAEGPLNATVTNSTLTLSGAGNPDDYFVYWLPELFPDRIRISWDFQPTAEPGLAMFFFGATSVSGGSIFDEHLKKRNGSYPQYHSSDIKLLHAAYFRRRWPEERVFHVANLRKSPGFHLVSQGADPLPDVGDVKGAFYKVEVVKDGKKVKFSINGLPVFEFNDKEGKTGSMVGGGRIGLRQMQPLVANYRNLEVWAL</sequence>
<gene>
    <name evidence="2" type="ORF">BLS_006870</name>
</gene>
<keyword evidence="1" id="KW-0732">Signal</keyword>
<dbReference type="SUPFAM" id="SSF49899">
    <property type="entry name" value="Concanavalin A-like lectins/glucanases"/>
    <property type="match status" value="1"/>
</dbReference>
<organism evidence="2 3">
    <name type="scientific">Venturia inaequalis</name>
    <name type="common">Apple scab fungus</name>
    <dbReference type="NCBI Taxonomy" id="5025"/>
    <lineage>
        <taxon>Eukaryota</taxon>
        <taxon>Fungi</taxon>
        <taxon>Dikarya</taxon>
        <taxon>Ascomycota</taxon>
        <taxon>Pezizomycotina</taxon>
        <taxon>Dothideomycetes</taxon>
        <taxon>Pleosporomycetidae</taxon>
        <taxon>Venturiales</taxon>
        <taxon>Venturiaceae</taxon>
        <taxon>Venturia</taxon>
    </lineage>
</organism>
<evidence type="ECO:0008006" key="4">
    <source>
        <dbReference type="Google" id="ProtNLM"/>
    </source>
</evidence>
<reference evidence="2 3" key="1">
    <citation type="submission" date="2019-11" db="EMBL/GenBank/DDBJ databases">
        <title>Venturia inaequalis Genome Resource.</title>
        <authorList>
            <person name="Lichtner F.J."/>
        </authorList>
    </citation>
    <scope>NUCLEOTIDE SEQUENCE [LARGE SCALE GENOMIC DNA]</scope>
    <source>
        <strain evidence="2">Bline_iso_100314</strain>
    </source>
</reference>
<evidence type="ECO:0000313" key="3">
    <source>
        <dbReference type="Proteomes" id="UP000433883"/>
    </source>
</evidence>
<feature type="signal peptide" evidence="1">
    <location>
        <begin position="1"/>
        <end position="18"/>
    </location>
</feature>
<dbReference type="InterPro" id="IPR015305">
    <property type="entry name" value="DUF1961"/>
</dbReference>
<dbReference type="Gene3D" id="2.60.120.200">
    <property type="match status" value="1"/>
</dbReference>
<protein>
    <recommendedName>
        <fullName evidence="4">DUF1961-domain-containing protein</fullName>
    </recommendedName>
</protein>
<name>A0A8H3UBN2_VENIN</name>
<dbReference type="Proteomes" id="UP000433883">
    <property type="component" value="Unassembled WGS sequence"/>
</dbReference>
<dbReference type="Pfam" id="PF09224">
    <property type="entry name" value="DUF1961"/>
    <property type="match status" value="1"/>
</dbReference>
<comment type="caution">
    <text evidence="2">The sequence shown here is derived from an EMBL/GenBank/DDBJ whole genome shotgun (WGS) entry which is preliminary data.</text>
</comment>
<evidence type="ECO:0000256" key="1">
    <source>
        <dbReference type="SAM" id="SignalP"/>
    </source>
</evidence>
<evidence type="ECO:0000313" key="2">
    <source>
        <dbReference type="EMBL" id="KAE9966660.1"/>
    </source>
</evidence>
<dbReference type="EMBL" id="WNWQ01000514">
    <property type="protein sequence ID" value="KAE9966660.1"/>
    <property type="molecule type" value="Genomic_DNA"/>
</dbReference>
<proteinExistence type="predicted"/>
<dbReference type="AlphaFoldDB" id="A0A8H3UBN2"/>
<feature type="chain" id="PRO_5034816837" description="DUF1961-domain-containing protein" evidence="1">
    <location>
        <begin position="19"/>
        <end position="233"/>
    </location>
</feature>